<comment type="caution">
    <text evidence="16">The sequence shown here is derived from an EMBL/GenBank/DDBJ whole genome shotgun (WGS) entry which is preliminary data.</text>
</comment>
<keyword evidence="17" id="KW-1185">Reference proteome</keyword>
<reference evidence="16 17" key="1">
    <citation type="journal article" date="2002" name="Int. J. Syst. Evol. Microbiol.">
        <title>Sphingopyxis witflariensis sp. nov., isolated from activated sludge.</title>
        <authorList>
            <person name="Kampfer P."/>
            <person name="Witzenberger R."/>
            <person name="Denner E.B."/>
            <person name="Busse H.J."/>
            <person name="Neef A."/>
        </authorList>
    </citation>
    <scope>NUCLEOTIDE SEQUENCE [LARGE SCALE GENOMIC DNA]</scope>
    <source>
        <strain evidence="16 17">DSM 14551</strain>
    </source>
</reference>
<evidence type="ECO:0000256" key="12">
    <source>
        <dbReference type="RuleBase" id="RU003357"/>
    </source>
</evidence>
<proteinExistence type="inferred from homology"/>
<comment type="similarity">
    <text evidence="11 12">Belongs to the TonB-dependent receptor family.</text>
</comment>
<dbReference type="EMBL" id="NISJ01000005">
    <property type="protein sequence ID" value="OWQ96524.1"/>
    <property type="molecule type" value="Genomic_DNA"/>
</dbReference>
<comment type="subcellular location">
    <subcellularLocation>
        <location evidence="1 11">Cell outer membrane</location>
        <topology evidence="1 11">Multi-pass membrane protein</topology>
    </subcellularLocation>
</comment>
<feature type="chain" id="PRO_5012828875" evidence="13">
    <location>
        <begin position="26"/>
        <end position="784"/>
    </location>
</feature>
<sequence length="784" mass="84391">MSGNFARAAAMGALAIGLATGPAQAQQADTQDSAGAADPNIIVVTAQKRAENLQEVPIAISALSSAYLEARDITSIDSIGAVAPNVKFERAPGSGTIAQIAIRGSVTINPAVTWEPAVGLYLDGVYIAKNQGAIFDVADLERVEILRGPQGTLYGRNSLAGAVNLVTAKPTGELGGKLEVSYGNYDYKRAKATLNLPAIGPFSIKLSGQISKRDGFYDIQDNPFPAAAPFAQPASVKDAQSLNGRSAMVQVRFEPTDNLTFDYAYDYSKYDQRPSPGQLLRVNQNGDPRDIFDPNSANYIGIPLGLFANPERQDTLSINASPFAEYSRIYGHALTATLDLGAAELKSITAYRDLRFVDTLELDGSPVDIAQTSRITDMNSFSQELQLTGSAIDDRLHYVLGAFYYDESAGTVNPQKFFGVFGPGANRFDSRYASNTTAWAAYAQADFKITEALKLTLGGRYTKEKKDISRFLQILNSPPTPAFTVADVQFGDLPDAKFSNFSPAATLSYEVNRDVNVYARFARGFKSGGFNGETNTFVAPTPDCPTGTPELCNPYRPEKVDSYEVGLKTVLADGAMTLNIAGFYDKHKDIQLSVFDAGGAAASTVLNAGAATIKGIEIETIIRPAPWLTFNGSFAYLDAKYDSFIDGGIDVSDNRAFPHTPKYSVSAGFDWRVLEGSWGRFNILGDLSMVSKYHTFPYALSTTNASDQVAADTQSPGRTMVNMTASLTRIPIGGVEAKISAWVRNLTNEDAPSNFIDFGPDFGGILIGYFPDPRTFGLTVGMEF</sequence>
<dbReference type="InterPro" id="IPR012910">
    <property type="entry name" value="Plug_dom"/>
</dbReference>
<organism evidence="16 17">
    <name type="scientific">Sphingopyxis witflariensis</name>
    <dbReference type="NCBI Taxonomy" id="173675"/>
    <lineage>
        <taxon>Bacteria</taxon>
        <taxon>Pseudomonadati</taxon>
        <taxon>Pseudomonadota</taxon>
        <taxon>Alphaproteobacteria</taxon>
        <taxon>Sphingomonadales</taxon>
        <taxon>Sphingomonadaceae</taxon>
        <taxon>Sphingopyxis</taxon>
    </lineage>
</organism>
<evidence type="ECO:0000256" key="13">
    <source>
        <dbReference type="SAM" id="SignalP"/>
    </source>
</evidence>
<dbReference type="Proteomes" id="UP000197097">
    <property type="component" value="Unassembled WGS sequence"/>
</dbReference>
<dbReference type="Gene3D" id="2.40.170.20">
    <property type="entry name" value="TonB-dependent receptor, beta-barrel domain"/>
    <property type="match status" value="1"/>
</dbReference>
<feature type="domain" description="TonB-dependent receptor-like beta-barrel" evidence="14">
    <location>
        <begin position="255"/>
        <end position="746"/>
    </location>
</feature>
<evidence type="ECO:0000256" key="8">
    <source>
        <dbReference type="ARBA" id="ARBA00023077"/>
    </source>
</evidence>
<evidence type="ECO:0000259" key="15">
    <source>
        <dbReference type="Pfam" id="PF07715"/>
    </source>
</evidence>
<dbReference type="SUPFAM" id="SSF56935">
    <property type="entry name" value="Porins"/>
    <property type="match status" value="1"/>
</dbReference>
<evidence type="ECO:0000256" key="9">
    <source>
        <dbReference type="ARBA" id="ARBA00023136"/>
    </source>
</evidence>
<dbReference type="InterPro" id="IPR039426">
    <property type="entry name" value="TonB-dep_rcpt-like"/>
</dbReference>
<evidence type="ECO:0000259" key="14">
    <source>
        <dbReference type="Pfam" id="PF00593"/>
    </source>
</evidence>
<evidence type="ECO:0000256" key="2">
    <source>
        <dbReference type="ARBA" id="ARBA00022448"/>
    </source>
</evidence>
<keyword evidence="4" id="KW-0410">Iron transport</keyword>
<evidence type="ECO:0000256" key="4">
    <source>
        <dbReference type="ARBA" id="ARBA00022496"/>
    </source>
</evidence>
<dbReference type="InterPro" id="IPR000531">
    <property type="entry name" value="Beta-barrel_TonB"/>
</dbReference>
<protein>
    <submittedName>
        <fullName evidence="16">TonB-dependent receptor</fullName>
    </submittedName>
</protein>
<evidence type="ECO:0000256" key="6">
    <source>
        <dbReference type="ARBA" id="ARBA00023004"/>
    </source>
</evidence>
<dbReference type="PANTHER" id="PTHR32552">
    <property type="entry name" value="FERRICHROME IRON RECEPTOR-RELATED"/>
    <property type="match status" value="1"/>
</dbReference>
<evidence type="ECO:0000256" key="11">
    <source>
        <dbReference type="PROSITE-ProRule" id="PRU01360"/>
    </source>
</evidence>
<evidence type="ECO:0000313" key="17">
    <source>
        <dbReference type="Proteomes" id="UP000197097"/>
    </source>
</evidence>
<keyword evidence="2 11" id="KW-0813">Transport</keyword>
<dbReference type="PANTHER" id="PTHR32552:SF81">
    <property type="entry name" value="TONB-DEPENDENT OUTER MEMBRANE RECEPTOR"/>
    <property type="match status" value="1"/>
</dbReference>
<evidence type="ECO:0000256" key="7">
    <source>
        <dbReference type="ARBA" id="ARBA00023065"/>
    </source>
</evidence>
<keyword evidence="10 11" id="KW-0998">Cell outer membrane</keyword>
<evidence type="ECO:0000256" key="5">
    <source>
        <dbReference type="ARBA" id="ARBA00022692"/>
    </source>
</evidence>
<keyword evidence="6" id="KW-0408">Iron</keyword>
<keyword evidence="13" id="KW-0732">Signal</keyword>
<keyword evidence="3 11" id="KW-1134">Transmembrane beta strand</keyword>
<keyword evidence="16" id="KW-0675">Receptor</keyword>
<keyword evidence="8 12" id="KW-0798">TonB box</keyword>
<evidence type="ECO:0000256" key="1">
    <source>
        <dbReference type="ARBA" id="ARBA00004571"/>
    </source>
</evidence>
<keyword evidence="9 11" id="KW-0472">Membrane</keyword>
<dbReference type="InterPro" id="IPR036942">
    <property type="entry name" value="Beta-barrel_TonB_sf"/>
</dbReference>
<feature type="domain" description="TonB-dependent receptor plug" evidence="15">
    <location>
        <begin position="53"/>
        <end position="162"/>
    </location>
</feature>
<dbReference type="CDD" id="cd01347">
    <property type="entry name" value="ligand_gated_channel"/>
    <property type="match status" value="1"/>
</dbReference>
<dbReference type="Pfam" id="PF00593">
    <property type="entry name" value="TonB_dep_Rec_b-barrel"/>
    <property type="match status" value="1"/>
</dbReference>
<dbReference type="AlphaFoldDB" id="A0A246JTY1"/>
<dbReference type="GO" id="GO:0006826">
    <property type="term" value="P:iron ion transport"/>
    <property type="evidence" value="ECO:0007669"/>
    <property type="project" value="UniProtKB-KW"/>
</dbReference>
<dbReference type="PROSITE" id="PS52016">
    <property type="entry name" value="TONB_DEPENDENT_REC_3"/>
    <property type="match status" value="1"/>
</dbReference>
<keyword evidence="7" id="KW-0406">Ion transport</keyword>
<evidence type="ECO:0000256" key="3">
    <source>
        <dbReference type="ARBA" id="ARBA00022452"/>
    </source>
</evidence>
<keyword evidence="5 11" id="KW-0812">Transmembrane</keyword>
<dbReference type="GO" id="GO:0009279">
    <property type="term" value="C:cell outer membrane"/>
    <property type="evidence" value="ECO:0007669"/>
    <property type="project" value="UniProtKB-SubCell"/>
</dbReference>
<dbReference type="Pfam" id="PF07715">
    <property type="entry name" value="Plug"/>
    <property type="match status" value="1"/>
</dbReference>
<feature type="signal peptide" evidence="13">
    <location>
        <begin position="1"/>
        <end position="25"/>
    </location>
</feature>
<accession>A0A246JTY1</accession>
<dbReference type="OrthoDB" id="7455607at2"/>
<name>A0A246JTY1_9SPHN</name>
<evidence type="ECO:0000256" key="10">
    <source>
        <dbReference type="ARBA" id="ARBA00023237"/>
    </source>
</evidence>
<gene>
    <name evidence="16" type="ORF">CDQ91_10640</name>
</gene>
<evidence type="ECO:0000313" key="16">
    <source>
        <dbReference type="EMBL" id="OWQ96524.1"/>
    </source>
</evidence>